<dbReference type="AlphaFoldDB" id="A0A7C9NED1"/>
<evidence type="ECO:0000256" key="8">
    <source>
        <dbReference type="ARBA" id="ARBA00023306"/>
    </source>
</evidence>
<evidence type="ECO:0000256" key="1">
    <source>
        <dbReference type="ARBA" id="ARBA00022490"/>
    </source>
</evidence>
<comment type="caution">
    <text evidence="15">The sequence shown here is derived from an EMBL/GenBank/DDBJ whole genome shotgun (WGS) entry which is preliminary data.</text>
</comment>
<evidence type="ECO:0000313" key="16">
    <source>
        <dbReference type="Proteomes" id="UP000479526"/>
    </source>
</evidence>
<dbReference type="HAMAP" id="MF_02019">
    <property type="entry name" value="MurF"/>
    <property type="match status" value="1"/>
</dbReference>
<dbReference type="GO" id="GO:0071555">
    <property type="term" value="P:cell wall organization"/>
    <property type="evidence" value="ECO:0007669"/>
    <property type="project" value="UniProtKB-KW"/>
</dbReference>
<dbReference type="RefSeq" id="WP_161480069.1">
    <property type="nucleotide sequence ID" value="NZ_WXEW01000004.1"/>
</dbReference>
<keyword evidence="6 10" id="KW-0133">Cell shape</keyword>
<sequence length="455" mass="46075">MIPLPLGRVAEITSGALTGQADPGAVVRGPVVIDSRAAEPGSLFVAIRGERADGHDFAAQALASGAAAVLASRPVDGPAVVVDDVVAALAKLANAVVTDLPKATVVGVTGSAGKTSTKDLLARLAARIGPTVAPVGSYNNEIGHPLTVLKADEDTRFLVLELSARNAGHIAYLAGIAPPSIGVVLNVGTAHLGVFGGKEAIARAKGELPEALPSSGVAVLNLDDPLVAAMSSRTRARVLYFGRTRSADVRASHETLDDRGRARFTLHTPSGEADVALRLHGAHAVENALAAAAAAHELGLSPAAIAEELSLAEPRSRWRMEVTDRADGVTVINDAYNANPDSMRAAFAALHALAGHRRKYAVVAALRELGDDAAELNAGVGRLAAGAGLEALVVVGGDAGQIIAGAPDAIHAPDVEAAVAELTGRLAPGDVVLIKGPRAAGLEQVAEALLGGDAR</sequence>
<accession>A0A7C9NED1</accession>
<dbReference type="UniPathway" id="UPA00219"/>
<evidence type="ECO:0000259" key="14">
    <source>
        <dbReference type="Pfam" id="PF08245"/>
    </source>
</evidence>
<name>A0A7C9NED1_9ACTN</name>
<dbReference type="PANTHER" id="PTHR43024">
    <property type="entry name" value="UDP-N-ACETYLMURAMOYL-TRIPEPTIDE--D-ALANYL-D-ALANINE LIGASE"/>
    <property type="match status" value="1"/>
</dbReference>
<reference evidence="15 16" key="1">
    <citation type="submission" date="2020-01" db="EMBL/GenBank/DDBJ databases">
        <title>Herbidospora sp. NEAU-GS84 nov., a novel actinomycete isolated from soil.</title>
        <authorList>
            <person name="Han L."/>
        </authorList>
    </citation>
    <scope>NUCLEOTIDE SEQUENCE [LARGE SCALE GENOMIC DNA]</scope>
    <source>
        <strain evidence="15 16">NEAU-GS84</strain>
    </source>
</reference>
<evidence type="ECO:0000313" key="15">
    <source>
        <dbReference type="EMBL" id="NAS22675.1"/>
    </source>
</evidence>
<evidence type="ECO:0000256" key="9">
    <source>
        <dbReference type="ARBA" id="ARBA00023316"/>
    </source>
</evidence>
<comment type="pathway">
    <text evidence="10 11">Cell wall biogenesis; peptidoglycan biosynthesis.</text>
</comment>
<feature type="domain" description="Mur ligase central" evidence="14">
    <location>
        <begin position="108"/>
        <end position="295"/>
    </location>
</feature>
<dbReference type="InterPro" id="IPR004101">
    <property type="entry name" value="Mur_ligase_C"/>
</dbReference>
<dbReference type="Pfam" id="PF08245">
    <property type="entry name" value="Mur_ligase_M"/>
    <property type="match status" value="1"/>
</dbReference>
<dbReference type="GO" id="GO:0051301">
    <property type="term" value="P:cell division"/>
    <property type="evidence" value="ECO:0007669"/>
    <property type="project" value="UniProtKB-KW"/>
</dbReference>
<evidence type="ECO:0000259" key="13">
    <source>
        <dbReference type="Pfam" id="PF02875"/>
    </source>
</evidence>
<dbReference type="Pfam" id="PF02875">
    <property type="entry name" value="Mur_ligase_C"/>
    <property type="match status" value="1"/>
</dbReference>
<dbReference type="GO" id="GO:0009252">
    <property type="term" value="P:peptidoglycan biosynthetic process"/>
    <property type="evidence" value="ECO:0007669"/>
    <property type="project" value="UniProtKB-UniRule"/>
</dbReference>
<dbReference type="InterPro" id="IPR005863">
    <property type="entry name" value="UDP-N-AcMur_synth"/>
</dbReference>
<dbReference type="InterPro" id="IPR036565">
    <property type="entry name" value="Mur-like_cat_sf"/>
</dbReference>
<keyword evidence="8 10" id="KW-0131">Cell cycle</keyword>
<evidence type="ECO:0000256" key="2">
    <source>
        <dbReference type="ARBA" id="ARBA00022598"/>
    </source>
</evidence>
<evidence type="ECO:0000256" key="10">
    <source>
        <dbReference type="HAMAP-Rule" id="MF_02019"/>
    </source>
</evidence>
<keyword evidence="1 10" id="KW-0963">Cytoplasm</keyword>
<dbReference type="GO" id="GO:0008360">
    <property type="term" value="P:regulation of cell shape"/>
    <property type="evidence" value="ECO:0007669"/>
    <property type="project" value="UniProtKB-KW"/>
</dbReference>
<feature type="domain" description="Mur ligase N-terminal catalytic" evidence="12">
    <location>
        <begin position="31"/>
        <end position="80"/>
    </location>
</feature>
<dbReference type="InterPro" id="IPR051046">
    <property type="entry name" value="MurCDEF_CellWall_CoF430Synth"/>
</dbReference>
<dbReference type="NCBIfam" id="TIGR01143">
    <property type="entry name" value="murF"/>
    <property type="match status" value="1"/>
</dbReference>
<comment type="subcellular location">
    <subcellularLocation>
        <location evidence="10 11">Cytoplasm</location>
    </subcellularLocation>
</comment>
<dbReference type="InterPro" id="IPR036615">
    <property type="entry name" value="Mur_ligase_C_dom_sf"/>
</dbReference>
<dbReference type="Gene3D" id="3.90.190.20">
    <property type="entry name" value="Mur ligase, C-terminal domain"/>
    <property type="match status" value="1"/>
</dbReference>
<dbReference type="InterPro" id="IPR000713">
    <property type="entry name" value="Mur_ligase_N"/>
</dbReference>
<dbReference type="Gene3D" id="3.40.1390.10">
    <property type="entry name" value="MurE/MurF, N-terminal domain"/>
    <property type="match status" value="1"/>
</dbReference>
<dbReference type="Gene3D" id="3.40.1190.10">
    <property type="entry name" value="Mur-like, catalytic domain"/>
    <property type="match status" value="1"/>
</dbReference>
<dbReference type="EC" id="6.3.2.10" evidence="10 11"/>
<evidence type="ECO:0000256" key="3">
    <source>
        <dbReference type="ARBA" id="ARBA00022618"/>
    </source>
</evidence>
<proteinExistence type="inferred from homology"/>
<comment type="similarity">
    <text evidence="10">Belongs to the MurCDEF family. MurF subfamily.</text>
</comment>
<dbReference type="EMBL" id="WXEW01000004">
    <property type="protein sequence ID" value="NAS22675.1"/>
    <property type="molecule type" value="Genomic_DNA"/>
</dbReference>
<comment type="catalytic activity">
    <reaction evidence="10 11">
        <text>D-alanyl-D-alanine + UDP-N-acetyl-alpha-D-muramoyl-L-alanyl-gamma-D-glutamyl-meso-2,6-diaminopimelate + ATP = UDP-N-acetyl-alpha-D-muramoyl-L-alanyl-gamma-D-glutamyl-meso-2,6-diaminopimeloyl-D-alanyl-D-alanine + ADP + phosphate + H(+)</text>
        <dbReference type="Rhea" id="RHEA:28374"/>
        <dbReference type="ChEBI" id="CHEBI:15378"/>
        <dbReference type="ChEBI" id="CHEBI:30616"/>
        <dbReference type="ChEBI" id="CHEBI:43474"/>
        <dbReference type="ChEBI" id="CHEBI:57822"/>
        <dbReference type="ChEBI" id="CHEBI:61386"/>
        <dbReference type="ChEBI" id="CHEBI:83905"/>
        <dbReference type="ChEBI" id="CHEBI:456216"/>
        <dbReference type="EC" id="6.3.2.10"/>
    </reaction>
</comment>
<protein>
    <recommendedName>
        <fullName evidence="10 11">UDP-N-acetylmuramoyl-tripeptide--D-alanyl-D-alanine ligase</fullName>
        <ecNumber evidence="10 11">6.3.2.10</ecNumber>
    </recommendedName>
    <alternativeName>
        <fullName evidence="10">D-alanyl-D-alanine-adding enzyme</fullName>
    </alternativeName>
</protein>
<dbReference type="SUPFAM" id="SSF63418">
    <property type="entry name" value="MurE/MurF N-terminal domain"/>
    <property type="match status" value="1"/>
</dbReference>
<keyword evidence="5 10" id="KW-0067">ATP-binding</keyword>
<evidence type="ECO:0000256" key="6">
    <source>
        <dbReference type="ARBA" id="ARBA00022960"/>
    </source>
</evidence>
<dbReference type="SUPFAM" id="SSF53244">
    <property type="entry name" value="MurD-like peptide ligases, peptide-binding domain"/>
    <property type="match status" value="1"/>
</dbReference>
<feature type="domain" description="Mur ligase C-terminal" evidence="13">
    <location>
        <begin position="319"/>
        <end position="436"/>
    </location>
</feature>
<keyword evidence="16" id="KW-1185">Reference proteome</keyword>
<evidence type="ECO:0000256" key="11">
    <source>
        <dbReference type="RuleBase" id="RU004136"/>
    </source>
</evidence>
<dbReference type="InterPro" id="IPR035911">
    <property type="entry name" value="MurE/MurF_N"/>
</dbReference>
<gene>
    <name evidence="10 15" type="primary">murF</name>
    <name evidence="15" type="ORF">GT755_13380</name>
</gene>
<feature type="binding site" evidence="10">
    <location>
        <begin position="110"/>
        <end position="116"/>
    </location>
    <ligand>
        <name>ATP</name>
        <dbReference type="ChEBI" id="CHEBI:30616"/>
    </ligand>
</feature>
<keyword evidence="2 10" id="KW-0436">Ligase</keyword>
<keyword evidence="4 10" id="KW-0547">Nucleotide-binding</keyword>
<dbReference type="Proteomes" id="UP000479526">
    <property type="component" value="Unassembled WGS sequence"/>
</dbReference>
<dbReference type="PANTHER" id="PTHR43024:SF1">
    <property type="entry name" value="UDP-N-ACETYLMURAMOYL-TRIPEPTIDE--D-ALANYL-D-ALANINE LIGASE"/>
    <property type="match status" value="1"/>
</dbReference>
<dbReference type="SUPFAM" id="SSF53623">
    <property type="entry name" value="MurD-like peptide ligases, catalytic domain"/>
    <property type="match status" value="1"/>
</dbReference>
<dbReference type="GO" id="GO:0005737">
    <property type="term" value="C:cytoplasm"/>
    <property type="evidence" value="ECO:0007669"/>
    <property type="project" value="UniProtKB-SubCell"/>
</dbReference>
<evidence type="ECO:0000256" key="7">
    <source>
        <dbReference type="ARBA" id="ARBA00022984"/>
    </source>
</evidence>
<organism evidence="15 16">
    <name type="scientific">Herbidospora solisilvae</name>
    <dbReference type="NCBI Taxonomy" id="2696284"/>
    <lineage>
        <taxon>Bacteria</taxon>
        <taxon>Bacillati</taxon>
        <taxon>Actinomycetota</taxon>
        <taxon>Actinomycetes</taxon>
        <taxon>Streptosporangiales</taxon>
        <taxon>Streptosporangiaceae</taxon>
        <taxon>Herbidospora</taxon>
    </lineage>
</organism>
<dbReference type="InterPro" id="IPR013221">
    <property type="entry name" value="Mur_ligase_cen"/>
</dbReference>
<evidence type="ECO:0000256" key="4">
    <source>
        <dbReference type="ARBA" id="ARBA00022741"/>
    </source>
</evidence>
<keyword evidence="9 10" id="KW-0961">Cell wall biogenesis/degradation</keyword>
<comment type="function">
    <text evidence="10 11">Involved in cell wall formation. Catalyzes the final step in the synthesis of UDP-N-acetylmuramoyl-pentapeptide, the precursor of murein.</text>
</comment>
<evidence type="ECO:0000256" key="5">
    <source>
        <dbReference type="ARBA" id="ARBA00022840"/>
    </source>
</evidence>
<dbReference type="GO" id="GO:0047480">
    <property type="term" value="F:UDP-N-acetylmuramoyl-tripeptide-D-alanyl-D-alanine ligase activity"/>
    <property type="evidence" value="ECO:0007669"/>
    <property type="project" value="UniProtKB-UniRule"/>
</dbReference>
<evidence type="ECO:0000259" key="12">
    <source>
        <dbReference type="Pfam" id="PF01225"/>
    </source>
</evidence>
<keyword evidence="7 10" id="KW-0573">Peptidoglycan synthesis</keyword>
<keyword evidence="3 10" id="KW-0132">Cell division</keyword>
<dbReference type="GO" id="GO:0005524">
    <property type="term" value="F:ATP binding"/>
    <property type="evidence" value="ECO:0007669"/>
    <property type="project" value="UniProtKB-UniRule"/>
</dbReference>
<dbReference type="Pfam" id="PF01225">
    <property type="entry name" value="Mur_ligase"/>
    <property type="match status" value="1"/>
</dbReference>